<dbReference type="RefSeq" id="WP_072705280.1">
    <property type="nucleotide sequence ID" value="NZ_FMJB01000040.1"/>
</dbReference>
<reference evidence="3" key="1">
    <citation type="submission" date="2016-09" db="EMBL/GenBank/DDBJ databases">
        <authorList>
            <person name="Wibberg D."/>
        </authorList>
    </citation>
    <scope>NUCLEOTIDE SEQUENCE [LARGE SCALE GENOMIC DNA]</scope>
</reference>
<feature type="transmembrane region" description="Helical" evidence="1">
    <location>
        <begin position="154"/>
        <end position="181"/>
    </location>
</feature>
<keyword evidence="1" id="KW-1133">Transmembrane helix</keyword>
<dbReference type="AlphaFoldDB" id="A0A1M4MWM6"/>
<evidence type="ECO:0000313" key="2">
    <source>
        <dbReference type="EMBL" id="SCM66939.1"/>
    </source>
</evidence>
<keyword evidence="3" id="KW-1185">Reference proteome</keyword>
<protein>
    <submittedName>
        <fullName evidence="2">Uncharacterized protein</fullName>
    </submittedName>
</protein>
<dbReference type="EMBL" id="FMJB01000040">
    <property type="protein sequence ID" value="SCM66939.1"/>
    <property type="molecule type" value="Genomic_DNA"/>
</dbReference>
<gene>
    <name evidence="2" type="ORF">KARMA_1124</name>
</gene>
<feature type="transmembrane region" description="Helical" evidence="1">
    <location>
        <begin position="244"/>
        <end position="265"/>
    </location>
</feature>
<feature type="transmembrane region" description="Helical" evidence="1">
    <location>
        <begin position="202"/>
        <end position="224"/>
    </location>
</feature>
<evidence type="ECO:0000256" key="1">
    <source>
        <dbReference type="SAM" id="Phobius"/>
    </source>
</evidence>
<organism evidence="2 3">
    <name type="scientific">Donghicola eburneus</name>
    <dbReference type="NCBI Taxonomy" id="393278"/>
    <lineage>
        <taxon>Bacteria</taxon>
        <taxon>Pseudomonadati</taxon>
        <taxon>Pseudomonadota</taxon>
        <taxon>Alphaproteobacteria</taxon>
        <taxon>Rhodobacterales</taxon>
        <taxon>Roseobacteraceae</taxon>
        <taxon>Donghicola</taxon>
    </lineage>
</organism>
<dbReference type="Proteomes" id="UP000184085">
    <property type="component" value="Unassembled WGS sequence"/>
</dbReference>
<feature type="transmembrane region" description="Helical" evidence="1">
    <location>
        <begin position="294"/>
        <end position="313"/>
    </location>
</feature>
<accession>A0A1M4MWM6</accession>
<feature type="transmembrane region" description="Helical" evidence="1">
    <location>
        <begin position="91"/>
        <end position="113"/>
    </location>
</feature>
<feature type="transmembrane region" description="Helical" evidence="1">
    <location>
        <begin position="9"/>
        <end position="28"/>
    </location>
</feature>
<keyword evidence="1" id="KW-0812">Transmembrane</keyword>
<feature type="transmembrane region" description="Helical" evidence="1">
    <location>
        <begin position="59"/>
        <end position="82"/>
    </location>
</feature>
<keyword evidence="1" id="KW-0472">Membrane</keyword>
<name>A0A1M4MWM6_9RHOB</name>
<evidence type="ECO:0000313" key="3">
    <source>
        <dbReference type="Proteomes" id="UP000184085"/>
    </source>
</evidence>
<proteinExistence type="predicted"/>
<sequence length="320" mass="33740">MKSFFRNQIYLLWGVLPVLPLGAALLALETLHGNAGLLALETTPLFVGADSDLRLLSGLLVYSAVGLFHLTVCLVIGLWAIVRLLAQPRRIITRTAVVLGLSLGACVLMGYGARQEGLDGALFLTYRNICAVINAADLGSNFLPTSCTSAGVSLLAWIALLPLIAGILATGFVSALVSAGIGPSESDEEGLKRTASILKDAFQANVVVLVTSAVTLSLFFKLPLSILHADATAAFSGYGSALTLFYGMIFTLTLFAIFVPARLLLLRAARSKGDDTLNASLSDVLGDKDMRQRFLNFLLALSPLLVGAASPLLEAFVGML</sequence>